<dbReference type="STRING" id="871968.DESME_05285"/>
<dbReference type="InterPro" id="IPR014867">
    <property type="entry name" value="Spore_coat_CotH_CotH2/3/7"/>
</dbReference>
<gene>
    <name evidence="1" type="ORF">DESME_05285</name>
</gene>
<accession>W0EAH7</accession>
<name>W0EAH7_9FIRM</name>
<dbReference type="HOGENOM" id="CLU_066387_0_0_9"/>
<evidence type="ECO:0000313" key="2">
    <source>
        <dbReference type="Proteomes" id="UP000010847"/>
    </source>
</evidence>
<dbReference type="OrthoDB" id="3235126at2"/>
<dbReference type="PANTHER" id="PTHR40050">
    <property type="entry name" value="INNER SPORE COAT PROTEIN H"/>
    <property type="match status" value="1"/>
</dbReference>
<protein>
    <submittedName>
        <fullName evidence="1">Spore coat protein</fullName>
    </submittedName>
</protein>
<dbReference type="eggNOG" id="COG5337">
    <property type="taxonomic scope" value="Bacteria"/>
</dbReference>
<organism evidence="1 2">
    <name type="scientific">Desulfitobacterium metallireducens DSM 15288</name>
    <dbReference type="NCBI Taxonomy" id="871968"/>
    <lineage>
        <taxon>Bacteria</taxon>
        <taxon>Bacillati</taxon>
        <taxon>Bacillota</taxon>
        <taxon>Clostridia</taxon>
        <taxon>Eubacteriales</taxon>
        <taxon>Desulfitobacteriaceae</taxon>
        <taxon>Desulfitobacterium</taxon>
    </lineage>
</organism>
<keyword evidence="1" id="KW-0167">Capsid protein</keyword>
<dbReference type="Pfam" id="PF08757">
    <property type="entry name" value="CotH"/>
    <property type="match status" value="1"/>
</dbReference>
<sequence>MQHDGLLTLNILIKPADLKALQRDVWNEEYFPSKLVVDNIPYEIGITYRGDHIRRFRKKSYRIDFGGYNKDFQGREIHLNAEYRDPSLIRNKLSFDFFQSIGSISLECKHIFLELNGRPKGVYLQLESVDDLFLQKRDLPYGPIFYATTYHANFSLLTPSNNPKPSLLSGYERKVGNDEDNFDLEALIYKVNTIPRSGFSEEIARHLDIEKYLLWLCGVVCTQNFDGFIHNYALYQNGETKLYQMIPWDYDATWGRDWNGKIMEYDEVPIKGFNTLTARLLDVRDIRNQYRLHLEEILETSFTVAALEPQIINLHKQLRPYLSLDPYKKKSINLFDSEPELILQFISDRNSYLRNHLNDLI</sequence>
<keyword evidence="1" id="KW-0946">Virion</keyword>
<dbReference type="EMBL" id="CP007032">
    <property type="protein sequence ID" value="AHF06538.1"/>
    <property type="molecule type" value="Genomic_DNA"/>
</dbReference>
<proteinExistence type="predicted"/>
<reference evidence="1 2" key="1">
    <citation type="submission" date="2013-12" db="EMBL/GenBank/DDBJ databases">
        <authorList>
            <consortium name="DOE Joint Genome Institute"/>
            <person name="Smidt H."/>
            <person name="Huntemann M."/>
            <person name="Han J."/>
            <person name="Chen A."/>
            <person name="Kyrpides N."/>
            <person name="Mavromatis K."/>
            <person name="Markowitz V."/>
            <person name="Palaniappan K."/>
            <person name="Ivanova N."/>
            <person name="Schaumberg A."/>
            <person name="Pati A."/>
            <person name="Liolios K."/>
            <person name="Nordberg H.P."/>
            <person name="Cantor M.N."/>
            <person name="Hua S.X."/>
            <person name="Woyke T."/>
        </authorList>
    </citation>
    <scope>NUCLEOTIDE SEQUENCE [LARGE SCALE GENOMIC DNA]</scope>
    <source>
        <strain evidence="2">DSM 15288</strain>
    </source>
</reference>
<dbReference type="Proteomes" id="UP000010847">
    <property type="component" value="Chromosome"/>
</dbReference>
<evidence type="ECO:0000313" key="1">
    <source>
        <dbReference type="EMBL" id="AHF06538.1"/>
    </source>
</evidence>
<dbReference type="KEGG" id="dmt:DESME_05285"/>
<dbReference type="PANTHER" id="PTHR40050:SF1">
    <property type="entry name" value="INNER SPORE COAT PROTEIN H"/>
    <property type="match status" value="1"/>
</dbReference>
<dbReference type="AlphaFoldDB" id="W0EAH7"/>
<keyword evidence="2" id="KW-1185">Reference proteome</keyword>